<dbReference type="GO" id="GO:0008270">
    <property type="term" value="F:zinc ion binding"/>
    <property type="evidence" value="ECO:0007669"/>
    <property type="project" value="UniProtKB-KW"/>
</dbReference>
<protein>
    <recommendedName>
        <fullName evidence="3">CCHC-type domain-containing protein</fullName>
    </recommendedName>
</protein>
<name>A0A6V7L8A7_9HYME</name>
<dbReference type="GO" id="GO:0003676">
    <property type="term" value="F:nucleic acid binding"/>
    <property type="evidence" value="ECO:0007669"/>
    <property type="project" value="InterPro"/>
</dbReference>
<dbReference type="Gene3D" id="4.10.60.10">
    <property type="entry name" value="Zinc finger, CCHC-type"/>
    <property type="match status" value="1"/>
</dbReference>
<dbReference type="AlphaFoldDB" id="A0A6V7L8A7"/>
<dbReference type="PROSITE" id="PS50158">
    <property type="entry name" value="ZF_CCHC"/>
    <property type="match status" value="1"/>
</dbReference>
<feature type="domain" description="CCHC-type" evidence="3">
    <location>
        <begin position="49"/>
        <end position="65"/>
    </location>
</feature>
<dbReference type="EMBL" id="CADCXW020000333">
    <property type="protein sequence ID" value="CAD1571117.1"/>
    <property type="molecule type" value="Genomic_DNA"/>
</dbReference>
<dbReference type="SMART" id="SM00343">
    <property type="entry name" value="ZnF_C2HC"/>
    <property type="match status" value="1"/>
</dbReference>
<evidence type="ECO:0000313" key="4">
    <source>
        <dbReference type="EMBL" id="CAD1571117.1"/>
    </source>
</evidence>
<feature type="compositionally biased region" description="Polar residues" evidence="2">
    <location>
        <begin position="141"/>
        <end position="154"/>
    </location>
</feature>
<proteinExistence type="predicted"/>
<dbReference type="InterPro" id="IPR036875">
    <property type="entry name" value="Znf_CCHC_sf"/>
</dbReference>
<evidence type="ECO:0000256" key="1">
    <source>
        <dbReference type="PROSITE-ProRule" id="PRU00047"/>
    </source>
</evidence>
<keyword evidence="1" id="KW-0479">Metal-binding</keyword>
<feature type="region of interest" description="Disordered" evidence="2">
    <location>
        <begin position="116"/>
        <end position="164"/>
    </location>
</feature>
<dbReference type="SUPFAM" id="SSF57756">
    <property type="entry name" value="Retrovirus zinc finger-like domains"/>
    <property type="match status" value="1"/>
</dbReference>
<reference evidence="4" key="1">
    <citation type="submission" date="2020-07" db="EMBL/GenBank/DDBJ databases">
        <authorList>
            <person name="Ferguson B K."/>
        </authorList>
    </citation>
    <scope>NUCLEOTIDE SEQUENCE</scope>
    <source>
        <strain evidence="4">L06</strain>
    </source>
</reference>
<evidence type="ECO:0000256" key="2">
    <source>
        <dbReference type="SAM" id="MobiDB-lite"/>
    </source>
</evidence>
<keyword evidence="1" id="KW-0863">Zinc-finger</keyword>
<accession>A0A6V7L8A7</accession>
<gene>
    <name evidence="4" type="ORF">BBRV_LOCUS96530</name>
</gene>
<organism evidence="4">
    <name type="scientific">Bracon brevicornis</name>
    <dbReference type="NCBI Taxonomy" id="1563983"/>
    <lineage>
        <taxon>Eukaryota</taxon>
        <taxon>Metazoa</taxon>
        <taxon>Ecdysozoa</taxon>
        <taxon>Arthropoda</taxon>
        <taxon>Hexapoda</taxon>
        <taxon>Insecta</taxon>
        <taxon>Pterygota</taxon>
        <taxon>Neoptera</taxon>
        <taxon>Endopterygota</taxon>
        <taxon>Hymenoptera</taxon>
        <taxon>Apocrita</taxon>
        <taxon>Ichneumonoidea</taxon>
        <taxon>Braconidae</taxon>
        <taxon>Braconinae</taxon>
        <taxon>Bracon</taxon>
    </lineage>
</organism>
<evidence type="ECO:0000259" key="3">
    <source>
        <dbReference type="PROSITE" id="PS50158"/>
    </source>
</evidence>
<dbReference type="InterPro" id="IPR001878">
    <property type="entry name" value="Znf_CCHC"/>
</dbReference>
<sequence>MTEPGYEHILSMRRIVYILTDDVKKIPSKMEINFEGSRKMMFISEGQLKCFLCHEEGHRAKDCENSDSHLNRIIDENNSTIVTLERSNVNNIPEDSQTDQNINQVIPSPSFNRVFPPLRKPEVSTSPEAPMVEVGVKRPPSVSSLSTNDTQSDKLASPPKDPTD</sequence>
<keyword evidence="1" id="KW-0862">Zinc</keyword>